<comment type="subcellular location">
    <subcellularLocation>
        <location evidence="1">Cell membrane</location>
        <topology evidence="1">Multi-pass membrane protein</topology>
    </subcellularLocation>
</comment>
<organism evidence="9 10">
    <name type="scientific">candidate division WWE3 bacterium RIFCSPLOWO2_01_FULL_37_15</name>
    <dbReference type="NCBI Taxonomy" id="1802622"/>
    <lineage>
        <taxon>Bacteria</taxon>
        <taxon>Katanobacteria</taxon>
    </lineage>
</organism>
<keyword evidence="7" id="KW-0460">Magnesium</keyword>
<keyword evidence="3" id="KW-0808">Transferase</keyword>
<dbReference type="EMBL" id="MEVF01000017">
    <property type="protein sequence ID" value="OGC49614.1"/>
    <property type="molecule type" value="Genomic_DNA"/>
</dbReference>
<dbReference type="Pfam" id="PF00953">
    <property type="entry name" value="Glycos_transf_4"/>
    <property type="match status" value="1"/>
</dbReference>
<feature type="binding site" evidence="7">
    <location>
        <position position="162"/>
    </location>
    <ligand>
        <name>Mg(2+)</name>
        <dbReference type="ChEBI" id="CHEBI:18420"/>
    </ligand>
</feature>
<evidence type="ECO:0000256" key="6">
    <source>
        <dbReference type="ARBA" id="ARBA00023136"/>
    </source>
</evidence>
<feature type="transmembrane region" description="Helical" evidence="8">
    <location>
        <begin position="322"/>
        <end position="341"/>
    </location>
</feature>
<accession>A0A1F4UXE2</accession>
<name>A0A1F4UXE2_UNCKA</name>
<dbReference type="GO" id="GO:0071555">
    <property type="term" value="P:cell wall organization"/>
    <property type="evidence" value="ECO:0007669"/>
    <property type="project" value="TreeGrafter"/>
</dbReference>
<dbReference type="GO" id="GO:0044038">
    <property type="term" value="P:cell wall macromolecule biosynthetic process"/>
    <property type="evidence" value="ECO:0007669"/>
    <property type="project" value="TreeGrafter"/>
</dbReference>
<keyword evidence="7" id="KW-0479">Metal-binding</keyword>
<evidence type="ECO:0000256" key="4">
    <source>
        <dbReference type="ARBA" id="ARBA00022692"/>
    </source>
</evidence>
<dbReference type="GO" id="GO:0016780">
    <property type="term" value="F:phosphotransferase activity, for other substituted phosphate groups"/>
    <property type="evidence" value="ECO:0007669"/>
    <property type="project" value="InterPro"/>
</dbReference>
<evidence type="ECO:0000256" key="7">
    <source>
        <dbReference type="PIRSR" id="PIRSR600715-1"/>
    </source>
</evidence>
<feature type="transmembrane region" description="Helical" evidence="8">
    <location>
        <begin position="298"/>
        <end position="316"/>
    </location>
</feature>
<sequence>MFQDFVKLFLGPIIVSSGVAFLTTPVVIKIAWKIGLVDDPQKTRHPKVIHTYPVPRGGGLSIFVALASTIILFLPLDIHIKSILTATTFITILGILDDKFNINPYIRLVCQFLVALIPISAGIGIDFINNPLGEGIVDLSKTPFIADLFALFWIVFLMNILNMGAKGVDGQLSGTVAVAAVVIGILSLKFSADIAQWPVIILASITAGSFLGFLPWHIFPQKIMPSFSGANLGGFMLAILSILTTTKVGTLAVVLGVPIIDTGYTIIRRIVSGKSPVWGDRGHLHHKLLDIGWSKRKVALFYWLVTAFLGIISLSLNASLKLYTIVGVTFALGGILLWLTYRSKS</sequence>
<feature type="transmembrane region" description="Helical" evidence="8">
    <location>
        <begin position="197"/>
        <end position="216"/>
    </location>
</feature>
<reference evidence="9 10" key="1">
    <citation type="journal article" date="2016" name="Nat. Commun.">
        <title>Thousands of microbial genomes shed light on interconnected biogeochemical processes in an aquifer system.</title>
        <authorList>
            <person name="Anantharaman K."/>
            <person name="Brown C.T."/>
            <person name="Hug L.A."/>
            <person name="Sharon I."/>
            <person name="Castelle C.J."/>
            <person name="Probst A.J."/>
            <person name="Thomas B.C."/>
            <person name="Singh A."/>
            <person name="Wilkins M.J."/>
            <person name="Karaoz U."/>
            <person name="Brodie E.L."/>
            <person name="Williams K.H."/>
            <person name="Hubbard S.S."/>
            <person name="Banfield J.F."/>
        </authorList>
    </citation>
    <scope>NUCLEOTIDE SEQUENCE [LARGE SCALE GENOMIC DNA]</scope>
</reference>
<evidence type="ECO:0000256" key="8">
    <source>
        <dbReference type="SAM" id="Phobius"/>
    </source>
</evidence>
<keyword evidence="2" id="KW-1003">Cell membrane</keyword>
<keyword evidence="6 8" id="KW-0472">Membrane</keyword>
<feature type="transmembrane region" description="Helical" evidence="8">
    <location>
        <begin position="12"/>
        <end position="32"/>
    </location>
</feature>
<evidence type="ECO:0000313" key="10">
    <source>
        <dbReference type="Proteomes" id="UP000177458"/>
    </source>
</evidence>
<evidence type="ECO:0000256" key="2">
    <source>
        <dbReference type="ARBA" id="ARBA00022475"/>
    </source>
</evidence>
<comment type="cofactor">
    <cofactor evidence="7">
        <name>Mg(2+)</name>
        <dbReference type="ChEBI" id="CHEBI:18420"/>
    </cofactor>
</comment>
<feature type="transmembrane region" description="Helical" evidence="8">
    <location>
        <begin position="53"/>
        <end position="72"/>
    </location>
</feature>
<dbReference type="AlphaFoldDB" id="A0A1F4UXE2"/>
<feature type="transmembrane region" description="Helical" evidence="8">
    <location>
        <begin position="148"/>
        <end position="165"/>
    </location>
</feature>
<evidence type="ECO:0000313" key="9">
    <source>
        <dbReference type="EMBL" id="OGC49614.1"/>
    </source>
</evidence>
<evidence type="ECO:0008006" key="11">
    <source>
        <dbReference type="Google" id="ProtNLM"/>
    </source>
</evidence>
<evidence type="ECO:0000256" key="1">
    <source>
        <dbReference type="ARBA" id="ARBA00004651"/>
    </source>
</evidence>
<keyword evidence="5 8" id="KW-1133">Transmembrane helix</keyword>
<dbReference type="GO" id="GO:0046872">
    <property type="term" value="F:metal ion binding"/>
    <property type="evidence" value="ECO:0007669"/>
    <property type="project" value="UniProtKB-KW"/>
</dbReference>
<dbReference type="Proteomes" id="UP000177458">
    <property type="component" value="Unassembled WGS sequence"/>
</dbReference>
<feature type="transmembrane region" description="Helical" evidence="8">
    <location>
        <begin position="78"/>
        <end position="96"/>
    </location>
</feature>
<evidence type="ECO:0000256" key="3">
    <source>
        <dbReference type="ARBA" id="ARBA00022679"/>
    </source>
</evidence>
<proteinExistence type="predicted"/>
<dbReference type="PANTHER" id="PTHR22926:SF3">
    <property type="entry name" value="UNDECAPRENYL-PHOSPHATE ALPHA-N-ACETYLGLUCOSAMINYL 1-PHOSPHATE TRANSFERASE"/>
    <property type="match status" value="1"/>
</dbReference>
<dbReference type="PANTHER" id="PTHR22926">
    <property type="entry name" value="PHOSPHO-N-ACETYLMURAMOYL-PENTAPEPTIDE-TRANSFERASE"/>
    <property type="match status" value="1"/>
</dbReference>
<feature type="transmembrane region" description="Helical" evidence="8">
    <location>
        <begin position="172"/>
        <end position="191"/>
    </location>
</feature>
<comment type="caution">
    <text evidence="9">The sequence shown here is derived from an EMBL/GenBank/DDBJ whole genome shotgun (WGS) entry which is preliminary data.</text>
</comment>
<feature type="transmembrane region" description="Helical" evidence="8">
    <location>
        <begin position="223"/>
        <end position="243"/>
    </location>
</feature>
<dbReference type="InterPro" id="IPR000715">
    <property type="entry name" value="Glycosyl_transferase_4"/>
</dbReference>
<dbReference type="CDD" id="cd06853">
    <property type="entry name" value="GT_WecA_like"/>
    <property type="match status" value="1"/>
</dbReference>
<evidence type="ECO:0000256" key="5">
    <source>
        <dbReference type="ARBA" id="ARBA00022989"/>
    </source>
</evidence>
<dbReference type="GO" id="GO:0005886">
    <property type="term" value="C:plasma membrane"/>
    <property type="evidence" value="ECO:0007669"/>
    <property type="project" value="UniProtKB-SubCell"/>
</dbReference>
<gene>
    <name evidence="9" type="ORF">A3A69_00040</name>
</gene>
<protein>
    <recommendedName>
        <fullName evidence="11">Undecaprenyl-phosphate alpha-N-acetylglucosaminyl 1-phosphate transferase</fullName>
    </recommendedName>
</protein>
<dbReference type="GO" id="GO:0009103">
    <property type="term" value="P:lipopolysaccharide biosynthetic process"/>
    <property type="evidence" value="ECO:0007669"/>
    <property type="project" value="TreeGrafter"/>
</dbReference>
<feature type="transmembrane region" description="Helical" evidence="8">
    <location>
        <begin position="108"/>
        <end position="128"/>
    </location>
</feature>
<keyword evidence="4 8" id="KW-0812">Transmembrane</keyword>